<dbReference type="InterPro" id="IPR029063">
    <property type="entry name" value="SAM-dependent_MTases_sf"/>
</dbReference>
<proteinExistence type="predicted"/>
<evidence type="ECO:0000313" key="3">
    <source>
        <dbReference type="EMBL" id="AWN20430.1"/>
    </source>
</evidence>
<dbReference type="Pfam" id="PF03602">
    <property type="entry name" value="Cons_hypoth95"/>
    <property type="match status" value="1"/>
</dbReference>
<dbReference type="PIRSF" id="PIRSF004553">
    <property type="entry name" value="CHP00095"/>
    <property type="match status" value="1"/>
</dbReference>
<dbReference type="InterPro" id="IPR004398">
    <property type="entry name" value="RNA_MeTrfase_RsmD"/>
</dbReference>
<gene>
    <name evidence="3" type="primary">rsmD</name>
    <name evidence="3" type="ORF">DK182_03320</name>
</gene>
<protein>
    <submittedName>
        <fullName evidence="3">16S rRNA (Guanine(966)-N(2))-methyltransferase RsmD</fullName>
    </submittedName>
</protein>
<dbReference type="PANTHER" id="PTHR43542">
    <property type="entry name" value="METHYLTRANSFERASE"/>
    <property type="match status" value="1"/>
</dbReference>
<evidence type="ECO:0000313" key="4">
    <source>
        <dbReference type="Proteomes" id="UP000245369"/>
    </source>
</evidence>
<evidence type="ECO:0000256" key="2">
    <source>
        <dbReference type="ARBA" id="ARBA00022679"/>
    </source>
</evidence>
<dbReference type="RefSeq" id="WP_028798372.1">
    <property type="nucleotide sequence ID" value="NZ_CP029490.1"/>
</dbReference>
<dbReference type="Proteomes" id="UP000245369">
    <property type="component" value="Chromosome"/>
</dbReference>
<dbReference type="GeneID" id="93923546"/>
<dbReference type="InterPro" id="IPR002052">
    <property type="entry name" value="DNA_methylase_N6_adenine_CS"/>
</dbReference>
<keyword evidence="1" id="KW-0489">Methyltransferase</keyword>
<organism evidence="3 4">
    <name type="scientific">Streptococcus sobrinus</name>
    <dbReference type="NCBI Taxonomy" id="1310"/>
    <lineage>
        <taxon>Bacteria</taxon>
        <taxon>Bacillati</taxon>
        <taxon>Bacillota</taxon>
        <taxon>Bacilli</taxon>
        <taxon>Lactobacillales</taxon>
        <taxon>Streptococcaceae</taxon>
        <taxon>Streptococcus</taxon>
    </lineage>
</organism>
<dbReference type="PROSITE" id="PS00092">
    <property type="entry name" value="N6_MTASE"/>
    <property type="match status" value="1"/>
</dbReference>
<dbReference type="PANTHER" id="PTHR43542:SF1">
    <property type="entry name" value="METHYLTRANSFERASE"/>
    <property type="match status" value="1"/>
</dbReference>
<dbReference type="Gene3D" id="3.40.50.150">
    <property type="entry name" value="Vaccinia Virus protein VP39"/>
    <property type="match status" value="1"/>
</dbReference>
<keyword evidence="4" id="KW-1185">Reference proteome</keyword>
<dbReference type="EMBL" id="CP029490">
    <property type="protein sequence ID" value="AWN20430.1"/>
    <property type="molecule type" value="Genomic_DNA"/>
</dbReference>
<accession>A0ABM6W4J0</accession>
<dbReference type="CDD" id="cd02440">
    <property type="entry name" value="AdoMet_MTases"/>
    <property type="match status" value="1"/>
</dbReference>
<reference evidence="3 4" key="1">
    <citation type="submission" date="2018-05" db="EMBL/GenBank/DDBJ databases">
        <title>Complete genome sequences of Streptococcus sobrinus.</title>
        <authorList>
            <person name="Sales M."/>
            <person name="Jensen P.A."/>
        </authorList>
    </citation>
    <scope>NUCLEOTIDE SEQUENCE [LARGE SCALE GENOMIC DNA]</scope>
    <source>
        <strain evidence="3 4">SL1</strain>
    </source>
</reference>
<dbReference type="NCBIfam" id="TIGR00095">
    <property type="entry name" value="16S rRNA (guanine(966)-N(2))-methyltransferase RsmD"/>
    <property type="match status" value="1"/>
</dbReference>
<name>A0ABM6W4J0_9STRE</name>
<dbReference type="SUPFAM" id="SSF53335">
    <property type="entry name" value="S-adenosyl-L-methionine-dependent methyltransferases"/>
    <property type="match status" value="1"/>
</dbReference>
<evidence type="ECO:0000256" key="1">
    <source>
        <dbReference type="ARBA" id="ARBA00022603"/>
    </source>
</evidence>
<keyword evidence="2" id="KW-0808">Transferase</keyword>
<sequence>MRIIAGNFGGRPLKTLEGKTTRPTSDKVRGAIYSMIGPFFAGGRVLDLYAGSGGLSIEAISRGMDQAVLVERDRRAQAVIEANIAMTKAQDQFRLIKRDDKQVLPTLTGQFDLVLLDPPYAKEEIVKTIGKLQEHDLLSPEVMIVCETDKSVDLPETLGDLRLWKQKVYGISKVTVYVK</sequence>